<evidence type="ECO:0000313" key="4">
    <source>
        <dbReference type="Proteomes" id="UP000202937"/>
    </source>
</evidence>
<keyword evidence="1" id="KW-1133">Transmembrane helix</keyword>
<sequence>MGLAAFNNFYISNMLFFLYFKQSNMAVLTAVDLTNASRYATHMHRLEFIERWRTRLPHILIDYTLRPASNDDDYYVPPMLRDRALAVKLAFSRRGCDSMSCYPFHETGVVSNQTPFMYTQTSETSVGYAQPACYHLDRAAAMREGFENEVQSAEFTYTPNNQCVMVDSTSKMYFNSPYLRTEEHTIMGVDDVPAFNVRPDPDPLFPERFKGEFNDAYCRRFGRELMNGGCSFRWWESLIGFVLGDTLYVTFKMLANNIFTELRDFDYTAPSPILPPRPTADSNAVLAQWRAVRDRAINYDFEKLFSKTPTLQDLGMVENGTLMQLTYTAEVGFTKTPITYEARGTPRSIITARTLDRSISDEELESIIAQFLEEYSLVFGIATDIGFDMLMTAFKTMLKKINTALIPSLKRMLMSTSQRVTVRLLGETYKAAVVHSMNRIAIKTLTTAAKALTRIAIKAASVVGIVLILLTLADLVLALWDPFGYNNMFPREFPDDLSRTFLTAYFETLDANTSREIIEFLPEFFSDIVEMDDDATFQSLFHLLDYVAALEVNSDGQMLQLDESDVIEDFDETTLVGQALASSSLYTRLEFMQYTFRQNTLLEMNENNNKLNRVVAGLFLLNTGAAAAAFILHQELTFFVYFAIFLMIALYYLIKEPYEYFKIIDLLF</sequence>
<dbReference type="KEGG" id="vg:2943825"/>
<reference evidence="4" key="2">
    <citation type="journal article" date="1996" name="Virus Genes">
        <title>The putative LEF-1 proteins from two distinct Choristoneura fumiferana multiple nucleopolyhedroviruses share domain homology to eukaryotic primases.</title>
        <authorList>
            <person name="Barrett J.W."/>
            <person name="Lauzon H.A."/>
            <person name="Mercuri P.S."/>
            <person name="Krell P.J."/>
            <person name="Sohi S.S."/>
            <person name="Arif B.M."/>
        </authorList>
    </citation>
    <scope>NUCLEOTIDE SEQUENCE [LARGE SCALE GENOMIC DNA]</scope>
</reference>
<dbReference type="Proteomes" id="UP000202937">
    <property type="component" value="Segment"/>
</dbReference>
<dbReference type="EMBL" id="AY327402">
    <property type="protein sequence ID" value="AAQ91644.1"/>
    <property type="molecule type" value="Genomic_DNA"/>
</dbReference>
<name>Q6VTK7_NPVCD</name>
<dbReference type="GeneID" id="2943825"/>
<reference evidence="3 4" key="4">
    <citation type="journal article" date="2000" name="Virology">
        <title>Characterization of an overexpressed spindle protein during a baculovirus infection.</title>
        <authorList>
            <person name="Li X."/>
            <person name="Barrett J."/>
            <person name="Pang A."/>
            <person name="Klose R.J."/>
            <person name="Krell P.J."/>
            <person name="Arif B.M."/>
        </authorList>
    </citation>
    <scope>NUCLEOTIDE SEQUENCE [LARGE SCALE GENOMIC DNA]</scope>
</reference>
<dbReference type="GO" id="GO:0019058">
    <property type="term" value="P:viral life cycle"/>
    <property type="evidence" value="ECO:0007669"/>
    <property type="project" value="InterPro"/>
</dbReference>
<feature type="transmembrane region" description="Helical" evidence="1">
    <location>
        <begin position="614"/>
        <end position="632"/>
    </location>
</feature>
<evidence type="ECO:0000259" key="2">
    <source>
        <dbReference type="Pfam" id="PF08404"/>
    </source>
</evidence>
<dbReference type="Pfam" id="PF04583">
    <property type="entry name" value="Baculo_p74"/>
    <property type="match status" value="1"/>
</dbReference>
<keyword evidence="4" id="KW-1185">Reference proteome</keyword>
<feature type="domain" description="Baculoviridae p74 N-terminal" evidence="2">
    <location>
        <begin position="29"/>
        <end position="333"/>
    </location>
</feature>
<dbReference type="InterPro" id="IPR007663">
    <property type="entry name" value="Baculo_p74"/>
</dbReference>
<dbReference type="OrthoDB" id="2848at10239"/>
<reference evidence="4" key="1">
    <citation type="journal article" date="1995" name="J. Gen. Virol.">
        <title>Characterization, sequencing and phylogeny of the ecdysteroid UDP-glucosyltransferase gene from two distinct nuclear polyhedrosis viruses isolated from Choristoneura fumiferana.</title>
        <authorList>
            <person name="Barrett J.W."/>
            <person name="Krell P.J."/>
            <person name="Arif B.M."/>
        </authorList>
    </citation>
    <scope>NUCLEOTIDE SEQUENCE [LARGE SCALE GENOMIC DNA]</scope>
</reference>
<evidence type="ECO:0000313" key="3">
    <source>
        <dbReference type="EMBL" id="AAQ91644.1"/>
    </source>
</evidence>
<organismHost>
    <name type="scientific">Lepidoptera</name>
    <name type="common">moths &amp; butterflies</name>
    <dbReference type="NCBI Taxonomy" id="7088"/>
</organismHost>
<keyword evidence="1" id="KW-0472">Membrane</keyword>
<proteinExistence type="predicted"/>
<feature type="transmembrane region" description="Helical" evidence="1">
    <location>
        <begin position="459"/>
        <end position="480"/>
    </location>
</feature>
<protein>
    <submittedName>
        <fullName evidence="3">p74</fullName>
    </submittedName>
</protein>
<accession>Q6VTK7</accession>
<dbReference type="RefSeq" id="NP_932741.1">
    <property type="nucleotide sequence ID" value="NC_005137.2"/>
</dbReference>
<reference evidence="3 4" key="5">
    <citation type="journal article" date="2005" name="J. Gen. Virol.">
        <title>Gene organization and sequencing of the Choristoneura fumiferana defective nucleopolyhedrovirus genome.</title>
        <authorList>
            <person name="Lauzon H.A."/>
            <person name="Jamieson P.B."/>
            <person name="Krell P.J."/>
            <person name="Arif B.M."/>
        </authorList>
    </citation>
    <scope>NUCLEOTIDE SEQUENCE [LARGE SCALE GENOMIC DNA]</scope>
</reference>
<evidence type="ECO:0000256" key="1">
    <source>
        <dbReference type="SAM" id="Phobius"/>
    </source>
</evidence>
<organism evidence="3 4">
    <name type="scientific">Choristoneura fumiferana defective polyhedrosis virus</name>
    <name type="common">Cfdef</name>
    <dbReference type="NCBI Taxonomy" id="74660"/>
    <lineage>
        <taxon>Viruses</taxon>
        <taxon>Viruses incertae sedis</taxon>
        <taxon>Naldaviricetes</taxon>
        <taxon>Lefavirales</taxon>
        <taxon>Baculoviridae</taxon>
        <taxon>Alphabaculovirus</taxon>
        <taxon>Alphabaculovirus alterchofumiferanae</taxon>
    </lineage>
</organism>
<feature type="transmembrane region" description="Helical" evidence="1">
    <location>
        <begin position="638"/>
        <end position="654"/>
    </location>
</feature>
<dbReference type="InterPro" id="IPR013613">
    <property type="entry name" value="Baculo_p74_N"/>
</dbReference>
<keyword evidence="1" id="KW-0812">Transmembrane</keyword>
<dbReference type="Pfam" id="PF08404">
    <property type="entry name" value="Baculo_p74_N"/>
    <property type="match status" value="1"/>
</dbReference>
<reference evidence="4" key="3">
    <citation type="journal article" date="1999" name="J. Gen. Virol.">
        <title>Molecular analysis of the p48 gene of Choristoneura fumiferana multicapsid nucleopolyhedroviruses CfMNPV and CfDEFNPV.</title>
        <authorList>
            <person name="Li X."/>
            <person name="Lauzon H.A."/>
            <person name="Sohi S.S."/>
            <person name="Palli S.R."/>
            <person name="Retnakaran A."/>
            <person name="Arif B.M."/>
        </authorList>
    </citation>
    <scope>NUCLEOTIDE SEQUENCE [LARGE SCALE GENOMIC DNA]</scope>
</reference>